<dbReference type="eggNOG" id="COG1433">
    <property type="taxonomic scope" value="Bacteria"/>
</dbReference>
<protein>
    <submittedName>
        <fullName evidence="1">C_GCAxxG_C_C family protein</fullName>
    </submittedName>
</protein>
<proteinExistence type="predicted"/>
<evidence type="ECO:0000313" key="2">
    <source>
        <dbReference type="Proteomes" id="UP000001784"/>
    </source>
</evidence>
<dbReference type="RefSeq" id="WP_011699626.1">
    <property type="nucleotide sequence ID" value="NC_008554.1"/>
</dbReference>
<dbReference type="Proteomes" id="UP000001784">
    <property type="component" value="Chromosome"/>
</dbReference>
<evidence type="ECO:0000313" key="1">
    <source>
        <dbReference type="EMBL" id="ABK18459.1"/>
    </source>
</evidence>
<dbReference type="InterPro" id="IPR010181">
    <property type="entry name" value="CGCAxxGCC_motif"/>
</dbReference>
<accession>A0LM07</accession>
<dbReference type="OrthoDB" id="9791535at2"/>
<reference evidence="1 2" key="1">
    <citation type="submission" date="2006-10" db="EMBL/GenBank/DDBJ databases">
        <title>Complete sequence of Syntrophobacter fumaroxidans MPOB.</title>
        <authorList>
            <consortium name="US DOE Joint Genome Institute"/>
            <person name="Copeland A."/>
            <person name="Lucas S."/>
            <person name="Lapidus A."/>
            <person name="Barry K."/>
            <person name="Detter J.C."/>
            <person name="Glavina del Rio T."/>
            <person name="Hammon N."/>
            <person name="Israni S."/>
            <person name="Pitluck S."/>
            <person name="Goltsman E.G."/>
            <person name="Martinez M."/>
            <person name="Schmutz J."/>
            <person name="Larimer F."/>
            <person name="Land M."/>
            <person name="Hauser L."/>
            <person name="Kyrpides N."/>
            <person name="Kim E."/>
            <person name="Boone D.R."/>
            <person name="Brockman F."/>
            <person name="Culley D."/>
            <person name="Ferry J."/>
            <person name="Gunsalus R."/>
            <person name="McInerney M.J."/>
            <person name="Morrison M."/>
            <person name="Plugge C."/>
            <person name="Rohlin L."/>
            <person name="Scholten J."/>
            <person name="Sieber J."/>
            <person name="Stams A.J.M."/>
            <person name="Worm P."/>
            <person name="Henstra A.M."/>
            <person name="Richardson P."/>
        </authorList>
    </citation>
    <scope>NUCLEOTIDE SEQUENCE [LARGE SCALE GENOMIC DNA]</scope>
    <source>
        <strain evidence="2">DSM 10017 / MPOB</strain>
    </source>
</reference>
<dbReference type="Pfam" id="PF09719">
    <property type="entry name" value="C_GCAxxG_C_C"/>
    <property type="match status" value="1"/>
</dbReference>
<gene>
    <name evidence="1" type="ordered locus">Sfum_2781</name>
</gene>
<dbReference type="NCBIfam" id="TIGR01909">
    <property type="entry name" value="C_GCAxxG_C_C"/>
    <property type="match status" value="1"/>
</dbReference>
<dbReference type="AlphaFoldDB" id="A0LM07"/>
<organism evidence="1 2">
    <name type="scientific">Syntrophobacter fumaroxidans (strain DSM 10017 / MPOB)</name>
    <dbReference type="NCBI Taxonomy" id="335543"/>
    <lineage>
        <taxon>Bacteria</taxon>
        <taxon>Pseudomonadati</taxon>
        <taxon>Thermodesulfobacteriota</taxon>
        <taxon>Syntrophobacteria</taxon>
        <taxon>Syntrophobacterales</taxon>
        <taxon>Syntrophobacteraceae</taxon>
        <taxon>Syntrophobacter</taxon>
    </lineage>
</organism>
<dbReference type="KEGG" id="sfu:Sfum_2781"/>
<keyword evidence="2" id="KW-1185">Reference proteome</keyword>
<dbReference type="HOGENOM" id="CLU_091283_1_0_7"/>
<name>A0LM07_SYNFM</name>
<dbReference type="EMBL" id="CP000478">
    <property type="protein sequence ID" value="ABK18459.1"/>
    <property type="molecule type" value="Genomic_DNA"/>
</dbReference>
<dbReference type="STRING" id="335543.Sfum_2781"/>
<dbReference type="InParanoid" id="A0LM07"/>
<sequence>MNHEIEKALSRFNEGFNCAQALLAAFAPRFGISEEDALKLAAPFGGGMARMGEVCGAVSGAMMALGLRHGYCRRGDKRAKEACYRTANRFADAFRARCGSIMCRDLLGCDISTPQGMAEAREKRLIITVCAVAVREAAEIVSELLGQD</sequence>